<keyword evidence="2" id="KW-1185">Reference proteome</keyword>
<evidence type="ECO:0000313" key="1">
    <source>
        <dbReference type="EMBL" id="KAJ7324021.1"/>
    </source>
</evidence>
<reference evidence="1" key="1">
    <citation type="submission" date="2023-03" db="EMBL/GenBank/DDBJ databases">
        <title>Massive genome expansion in bonnet fungi (Mycena s.s.) driven by repeated elements and novel gene families across ecological guilds.</title>
        <authorList>
            <consortium name="Lawrence Berkeley National Laboratory"/>
            <person name="Harder C.B."/>
            <person name="Miyauchi S."/>
            <person name="Viragh M."/>
            <person name="Kuo A."/>
            <person name="Thoen E."/>
            <person name="Andreopoulos B."/>
            <person name="Lu D."/>
            <person name="Skrede I."/>
            <person name="Drula E."/>
            <person name="Henrissat B."/>
            <person name="Morin E."/>
            <person name="Kohler A."/>
            <person name="Barry K."/>
            <person name="LaButti K."/>
            <person name="Morin E."/>
            <person name="Salamov A."/>
            <person name="Lipzen A."/>
            <person name="Mereny Z."/>
            <person name="Hegedus B."/>
            <person name="Baldrian P."/>
            <person name="Stursova M."/>
            <person name="Weitz H."/>
            <person name="Taylor A."/>
            <person name="Grigoriev I.V."/>
            <person name="Nagy L.G."/>
            <person name="Martin F."/>
            <person name="Kauserud H."/>
        </authorList>
    </citation>
    <scope>NUCLEOTIDE SEQUENCE</scope>
    <source>
        <strain evidence="1">CBHHK002</strain>
    </source>
</reference>
<name>A0AAD7EHR2_9AGAR</name>
<organism evidence="1 2">
    <name type="scientific">Mycena albidolilacea</name>
    <dbReference type="NCBI Taxonomy" id="1033008"/>
    <lineage>
        <taxon>Eukaryota</taxon>
        <taxon>Fungi</taxon>
        <taxon>Dikarya</taxon>
        <taxon>Basidiomycota</taxon>
        <taxon>Agaricomycotina</taxon>
        <taxon>Agaricomycetes</taxon>
        <taxon>Agaricomycetidae</taxon>
        <taxon>Agaricales</taxon>
        <taxon>Marasmiineae</taxon>
        <taxon>Mycenaceae</taxon>
        <taxon>Mycena</taxon>
    </lineage>
</organism>
<dbReference type="EMBL" id="JARIHO010000045">
    <property type="protein sequence ID" value="KAJ7324021.1"/>
    <property type="molecule type" value="Genomic_DNA"/>
</dbReference>
<proteinExistence type="predicted"/>
<dbReference type="Proteomes" id="UP001218218">
    <property type="component" value="Unassembled WGS sequence"/>
</dbReference>
<protein>
    <submittedName>
        <fullName evidence="1">Uncharacterized protein</fullName>
    </submittedName>
</protein>
<sequence>MLAVTISWGAPFWFVLTHPILGIKQMLVIRRHGPNRNNSLHIAGESITGSLQAEKLSCLSIAIEKFDGGYDELANGNNKAARKQKSHWRGCSVEADRDVSEPASISKKYSTEYRMYRTCTIHRVESTAINSAIVPVWFFKEEYLVGGRRDPLVQTVMIIVFPKVGRSVGSQRGNGWTWS</sequence>
<gene>
    <name evidence="1" type="ORF">DFH08DRAFT_817494</name>
</gene>
<accession>A0AAD7EHR2</accession>
<dbReference type="AlphaFoldDB" id="A0AAD7EHR2"/>
<evidence type="ECO:0000313" key="2">
    <source>
        <dbReference type="Proteomes" id="UP001218218"/>
    </source>
</evidence>
<comment type="caution">
    <text evidence="1">The sequence shown here is derived from an EMBL/GenBank/DDBJ whole genome shotgun (WGS) entry which is preliminary data.</text>
</comment>